<dbReference type="SUPFAM" id="SSF53067">
    <property type="entry name" value="Actin-like ATPase domain"/>
    <property type="match status" value="2"/>
</dbReference>
<comment type="caution">
    <text evidence="3">The sequence shown here is derived from an EMBL/GenBank/DDBJ whole genome shotgun (WGS) entry which is preliminary data.</text>
</comment>
<evidence type="ECO:0008006" key="5">
    <source>
        <dbReference type="Google" id="ProtNLM"/>
    </source>
</evidence>
<accession>A0AAD7UCW8</accession>
<dbReference type="EMBL" id="JAQMWT010000370">
    <property type="protein sequence ID" value="KAJ8602702.1"/>
    <property type="molecule type" value="Genomic_DNA"/>
</dbReference>
<organism evidence="3 4">
    <name type="scientific">Chrysophaeum taylorii</name>
    <dbReference type="NCBI Taxonomy" id="2483200"/>
    <lineage>
        <taxon>Eukaryota</taxon>
        <taxon>Sar</taxon>
        <taxon>Stramenopiles</taxon>
        <taxon>Ochrophyta</taxon>
        <taxon>Pelagophyceae</taxon>
        <taxon>Pelagomonadales</taxon>
        <taxon>Pelagomonadaceae</taxon>
        <taxon>Chrysophaeum</taxon>
    </lineage>
</organism>
<dbReference type="Proteomes" id="UP001230188">
    <property type="component" value="Unassembled WGS sequence"/>
</dbReference>
<dbReference type="AlphaFoldDB" id="A0AAD7UCW8"/>
<dbReference type="PANTHER" id="PTHR11937">
    <property type="entry name" value="ACTIN"/>
    <property type="match status" value="1"/>
</dbReference>
<evidence type="ECO:0000256" key="1">
    <source>
        <dbReference type="ARBA" id="ARBA00049360"/>
    </source>
</evidence>
<reference evidence="3" key="1">
    <citation type="submission" date="2023-01" db="EMBL/GenBank/DDBJ databases">
        <title>Metagenome sequencing of chrysophaentin producing Chrysophaeum taylorii.</title>
        <authorList>
            <person name="Davison J."/>
            <person name="Bewley C."/>
        </authorList>
    </citation>
    <scope>NUCLEOTIDE SEQUENCE</scope>
    <source>
        <strain evidence="3">NIES-1699</strain>
    </source>
</reference>
<dbReference type="SMART" id="SM00268">
    <property type="entry name" value="ACTIN"/>
    <property type="match status" value="1"/>
</dbReference>
<dbReference type="Gene3D" id="3.90.640.10">
    <property type="entry name" value="Actin, Chain A, domain 4"/>
    <property type="match status" value="1"/>
</dbReference>
<protein>
    <recommendedName>
        <fullName evidence="5">Actin</fullName>
    </recommendedName>
</protein>
<dbReference type="InterPro" id="IPR043129">
    <property type="entry name" value="ATPase_NBD"/>
</dbReference>
<evidence type="ECO:0000256" key="2">
    <source>
        <dbReference type="RuleBase" id="RU000487"/>
    </source>
</evidence>
<proteinExistence type="inferred from homology"/>
<gene>
    <name evidence="3" type="ORF">CTAYLR_003790</name>
</gene>
<comment type="catalytic activity">
    <reaction evidence="1">
        <text>ATP + H2O = ADP + phosphate + H(+)</text>
        <dbReference type="Rhea" id="RHEA:13065"/>
        <dbReference type="ChEBI" id="CHEBI:15377"/>
        <dbReference type="ChEBI" id="CHEBI:15378"/>
        <dbReference type="ChEBI" id="CHEBI:30616"/>
        <dbReference type="ChEBI" id="CHEBI:43474"/>
        <dbReference type="ChEBI" id="CHEBI:456216"/>
    </reaction>
</comment>
<sequence>MADGLLPDVSFGEDAERASAAYDLAIPVEKSLVVDWDGAEKLWKHAIGLSGFRSSRIIVTTGVLAPKATRERLVRTCAAMGFADVHCGVAPVLALFGAGYTTGCVVDCGLESSRVVPVYDGYALPHAIVVDPSLGGLSVDAHAARILETAGLAFRNNEAALRAGEVLKIRAATVGIPEAGTTVELPLKCLAASSRHRQVVEIGVDERAAMGETLFVPQVANRSIESPGLAGVVLAAVTKCSIDLRRAMYEGIFLVGGGSLIPGLPERLDVDLNHLAAANVDVQVTALENRKFAAFLGASVVADLPDFASNWISREDAEDDVALAARLDQTSYNC</sequence>
<comment type="similarity">
    <text evidence="2">Belongs to the actin family.</text>
</comment>
<dbReference type="InterPro" id="IPR004000">
    <property type="entry name" value="Actin"/>
</dbReference>
<name>A0AAD7UCW8_9STRA</name>
<evidence type="ECO:0000313" key="4">
    <source>
        <dbReference type="Proteomes" id="UP001230188"/>
    </source>
</evidence>
<evidence type="ECO:0000313" key="3">
    <source>
        <dbReference type="EMBL" id="KAJ8602702.1"/>
    </source>
</evidence>
<dbReference type="Pfam" id="PF00022">
    <property type="entry name" value="Actin"/>
    <property type="match status" value="2"/>
</dbReference>
<keyword evidence="4" id="KW-1185">Reference proteome</keyword>
<dbReference type="Gene3D" id="3.30.420.40">
    <property type="match status" value="2"/>
</dbReference>